<dbReference type="Pfam" id="PF14660">
    <property type="entry name" value="DUF4458"/>
    <property type="match status" value="2"/>
</dbReference>
<dbReference type="InterPro" id="IPR038711">
    <property type="entry name" value="LRR_N_sf"/>
</dbReference>
<dbReference type="InterPro" id="IPR032675">
    <property type="entry name" value="LRR_dom_sf"/>
</dbReference>
<dbReference type="AlphaFoldDB" id="A0A9D9IF43"/>
<organism evidence="4 5">
    <name type="scientific">Candidatus Cryptobacteroides faecavium</name>
    <dbReference type="NCBI Taxonomy" id="2840762"/>
    <lineage>
        <taxon>Bacteria</taxon>
        <taxon>Pseudomonadati</taxon>
        <taxon>Bacteroidota</taxon>
        <taxon>Bacteroidia</taxon>
        <taxon>Bacteroidales</taxon>
        <taxon>Candidatus Cryptobacteroides</taxon>
    </lineage>
</organism>
<proteinExistence type="predicted"/>
<sequence>MRQKIENYIKCLGAALLTAAVALLSGCVDEELPDNRDLDYGYVQFRLLKEIQASPASKAEVPELDYLSDASKVKVTLQGAGGQLISQTLVLSAADKEAAEFGLRSDKLRLLAGEYTIASFTLYDGTDESLYSGMPDSGNQSLTVVPGGLVSSDLHVSVTPRGKVRFTIVKDMDGLTSAPQTKAREGEEYIFEQIAKLDVSVLREGTVDPVEITGLECSFSIHFEDNGDETDGYQTSTVSCDSLVALEAGKYTVVSYQVYDEDDQLLEAIDSNDDDFTESAFTVGDNMTADAKVYVTLYESDAYLIDNYALKKIWDALGGPEWSYRGQTYNTGCNWDFNKDPDLWSYQPGVQVHPNGRVAYLDLSGFGIKGHMPKEIGNLSELIELYLGTHSDNAVSVGGSSMGASARQASHFYTPKSAADREAERKGYKDEYISSRYQQYQMSPICALSLRLHGLTSPAASSYDGLTTEELFAAGAKDIDRKDLSAKPMDVAPGVMYNGLLSLPAEIGNLKRLEKLSIANSPIESFGGADFSGLENLTDLEIYNCPDIKEFPDLSTLPKLTTLNLSYIVSDNPESIKEDDVRDAIAKMSTGAASRSLQMFYCNNNGLTVFPKALGDFADLAMVDFSSNEITSLPDMEGKFDPSELYLQNNKIESIENERNFCDADILTTISLANNRLDHVPDLFRPLAGIQMSSIDLSYNRITEFTFPADLGADGDFAYVVTFNLGGNSIKTFPKDFFNHCEVSYIIMSDCDLEEIPEGTFNAKYTETLISIDMQFNRLKEFPIDFNATSVPYLYGVDVSSNAFTDVPVGFLSCRGLTVLGFRGQRADSGERCFRTWPSLLYQHTGLRAFYAGSNDIRTVSAGQLSPTIFHVEIADNPNIYFDASDICQAWMQGEYNLYYDKSQNIINCEAMLQ</sequence>
<dbReference type="PROSITE" id="PS51257">
    <property type="entry name" value="PROKAR_LIPOPROTEIN"/>
    <property type="match status" value="1"/>
</dbReference>
<evidence type="ECO:0000256" key="2">
    <source>
        <dbReference type="ARBA" id="ARBA00022737"/>
    </source>
</evidence>
<name>A0A9D9IF43_9BACT</name>
<dbReference type="Proteomes" id="UP000823603">
    <property type="component" value="Unassembled WGS sequence"/>
</dbReference>
<comment type="caution">
    <text evidence="4">The sequence shown here is derived from an EMBL/GenBank/DDBJ whole genome shotgun (WGS) entry which is preliminary data.</text>
</comment>
<keyword evidence="1" id="KW-0433">Leucine-rich repeat</keyword>
<evidence type="ECO:0000256" key="1">
    <source>
        <dbReference type="ARBA" id="ARBA00022614"/>
    </source>
</evidence>
<dbReference type="InterPro" id="IPR027899">
    <property type="entry name" value="DUF4458"/>
</dbReference>
<gene>
    <name evidence="4" type="ORF">IAB82_01615</name>
</gene>
<dbReference type="InterPro" id="IPR041403">
    <property type="entry name" value="DUF4458_prot_LRR"/>
</dbReference>
<dbReference type="Pfam" id="PF18805">
    <property type="entry name" value="LRR_10"/>
    <property type="match status" value="1"/>
</dbReference>
<dbReference type="InterPro" id="IPR050333">
    <property type="entry name" value="SLRP"/>
</dbReference>
<dbReference type="PANTHER" id="PTHR45712:SF22">
    <property type="entry name" value="INSULIN-LIKE GROWTH FACTOR-BINDING PROTEIN COMPLEX ACID LABILE SUBUNIT"/>
    <property type="match status" value="1"/>
</dbReference>
<dbReference type="Gene3D" id="3.80.10.10">
    <property type="entry name" value="Ribonuclease Inhibitor"/>
    <property type="match status" value="1"/>
</dbReference>
<accession>A0A9D9IF43</accession>
<feature type="domain" description="DUF4458" evidence="3">
    <location>
        <begin position="162"/>
        <end position="277"/>
    </location>
</feature>
<reference evidence="4" key="1">
    <citation type="submission" date="2020-10" db="EMBL/GenBank/DDBJ databases">
        <authorList>
            <person name="Gilroy R."/>
        </authorList>
    </citation>
    <scope>NUCLEOTIDE SEQUENCE</scope>
    <source>
        <strain evidence="4">B2-22910</strain>
    </source>
</reference>
<protein>
    <submittedName>
        <fullName evidence="4">DUF4458 domain-containing protein</fullName>
    </submittedName>
</protein>
<dbReference type="EMBL" id="JADIMB010000022">
    <property type="protein sequence ID" value="MBO8470473.1"/>
    <property type="molecule type" value="Genomic_DNA"/>
</dbReference>
<dbReference type="SUPFAM" id="SSF52058">
    <property type="entry name" value="L domain-like"/>
    <property type="match status" value="2"/>
</dbReference>
<dbReference type="PANTHER" id="PTHR45712">
    <property type="entry name" value="AGAP008170-PA"/>
    <property type="match status" value="1"/>
</dbReference>
<dbReference type="Gene3D" id="2.60.40.3540">
    <property type="entry name" value="Domain of unknown function DUF4458"/>
    <property type="match status" value="2"/>
</dbReference>
<feature type="domain" description="DUF4458" evidence="3">
    <location>
        <begin position="41"/>
        <end position="149"/>
    </location>
</feature>
<evidence type="ECO:0000259" key="3">
    <source>
        <dbReference type="Pfam" id="PF14660"/>
    </source>
</evidence>
<keyword evidence="2" id="KW-0677">Repeat</keyword>
<evidence type="ECO:0000313" key="4">
    <source>
        <dbReference type="EMBL" id="MBO8470473.1"/>
    </source>
</evidence>
<evidence type="ECO:0000313" key="5">
    <source>
        <dbReference type="Proteomes" id="UP000823603"/>
    </source>
</evidence>
<reference evidence="4" key="2">
    <citation type="journal article" date="2021" name="PeerJ">
        <title>Extensive microbial diversity within the chicken gut microbiome revealed by metagenomics and culture.</title>
        <authorList>
            <person name="Gilroy R."/>
            <person name="Ravi A."/>
            <person name="Getino M."/>
            <person name="Pursley I."/>
            <person name="Horton D.L."/>
            <person name="Alikhan N.F."/>
            <person name="Baker D."/>
            <person name="Gharbi K."/>
            <person name="Hall N."/>
            <person name="Watson M."/>
            <person name="Adriaenssens E.M."/>
            <person name="Foster-Nyarko E."/>
            <person name="Jarju S."/>
            <person name="Secka A."/>
            <person name="Antonio M."/>
            <person name="Oren A."/>
            <person name="Chaudhuri R.R."/>
            <person name="La Ragione R."/>
            <person name="Hildebrand F."/>
            <person name="Pallen M.J."/>
        </authorList>
    </citation>
    <scope>NUCLEOTIDE SEQUENCE</scope>
    <source>
        <strain evidence="4">B2-22910</strain>
    </source>
</reference>